<keyword evidence="3" id="KW-0028">Amino-acid biosynthesis</keyword>
<dbReference type="EMBL" id="CAFAAI010000173">
    <property type="protein sequence ID" value="CAB4801245.1"/>
    <property type="molecule type" value="Genomic_DNA"/>
</dbReference>
<dbReference type="Gene3D" id="3.40.50.1970">
    <property type="match status" value="1"/>
</dbReference>
<keyword evidence="7" id="KW-0456">Lyase</keyword>
<evidence type="ECO:0000313" key="11">
    <source>
        <dbReference type="EMBL" id="CAB4801245.1"/>
    </source>
</evidence>
<dbReference type="AlphaFoldDB" id="A0A6J6XYF8"/>
<dbReference type="InterPro" id="IPR030963">
    <property type="entry name" value="DHQ_synth_fam"/>
</dbReference>
<organism evidence="11">
    <name type="scientific">freshwater metagenome</name>
    <dbReference type="NCBI Taxonomy" id="449393"/>
    <lineage>
        <taxon>unclassified sequences</taxon>
        <taxon>metagenomes</taxon>
        <taxon>ecological metagenomes</taxon>
    </lineage>
</organism>
<feature type="domain" description="3-dehydroquinate synthase C-terminal" evidence="10">
    <location>
        <begin position="193"/>
        <end position="303"/>
    </location>
</feature>
<dbReference type="Pfam" id="PF24621">
    <property type="entry name" value="DHQS_C"/>
    <property type="match status" value="1"/>
</dbReference>
<dbReference type="InterPro" id="IPR056179">
    <property type="entry name" value="DHQS_C"/>
</dbReference>
<evidence type="ECO:0000256" key="7">
    <source>
        <dbReference type="ARBA" id="ARBA00023239"/>
    </source>
</evidence>
<dbReference type="PANTHER" id="PTHR43622">
    <property type="entry name" value="3-DEHYDROQUINATE SYNTHASE"/>
    <property type="match status" value="1"/>
</dbReference>
<dbReference type="CDD" id="cd08195">
    <property type="entry name" value="DHQS"/>
    <property type="match status" value="1"/>
</dbReference>
<evidence type="ECO:0000256" key="6">
    <source>
        <dbReference type="ARBA" id="ARBA00023141"/>
    </source>
</evidence>
<evidence type="ECO:0000259" key="9">
    <source>
        <dbReference type="Pfam" id="PF01761"/>
    </source>
</evidence>
<dbReference type="Pfam" id="PF01761">
    <property type="entry name" value="DHQ_synthase"/>
    <property type="match status" value="1"/>
</dbReference>
<evidence type="ECO:0000256" key="4">
    <source>
        <dbReference type="ARBA" id="ARBA00022723"/>
    </source>
</evidence>
<dbReference type="SUPFAM" id="SSF56796">
    <property type="entry name" value="Dehydroquinate synthase-like"/>
    <property type="match status" value="1"/>
</dbReference>
<comment type="cofactor">
    <cofactor evidence="2">
        <name>Co(2+)</name>
        <dbReference type="ChEBI" id="CHEBI:48828"/>
    </cofactor>
</comment>
<dbReference type="GO" id="GO:0009073">
    <property type="term" value="P:aromatic amino acid family biosynthetic process"/>
    <property type="evidence" value="ECO:0007669"/>
    <property type="project" value="UniProtKB-KW"/>
</dbReference>
<dbReference type="PANTHER" id="PTHR43622:SF7">
    <property type="entry name" value="3-DEHYDROQUINATE SYNTHASE, CHLOROPLASTIC"/>
    <property type="match status" value="1"/>
</dbReference>
<proteinExistence type="predicted"/>
<evidence type="ECO:0000256" key="8">
    <source>
        <dbReference type="ARBA" id="ARBA00023285"/>
    </source>
</evidence>
<dbReference type="PIRSF" id="PIRSF001455">
    <property type="entry name" value="DHQ_synth"/>
    <property type="match status" value="1"/>
</dbReference>
<dbReference type="GO" id="GO:0046872">
    <property type="term" value="F:metal ion binding"/>
    <property type="evidence" value="ECO:0007669"/>
    <property type="project" value="UniProtKB-KW"/>
</dbReference>
<keyword evidence="4" id="KW-0479">Metal-binding</keyword>
<dbReference type="InterPro" id="IPR030960">
    <property type="entry name" value="DHQS/DOIS_N"/>
</dbReference>
<sequence length="338" mass="35698">MTNSRSVHVDLGDRSYDVLVGSGVRSELAAMLPKSARRAAIITQTGIPLAVDPGIPHEVFVIGQGEQHKSLATIETLCRGFATMGLTRNDVIIGLGGGMVTDIAGFAAASWHRGIAVVHVSTTLLGMVDAAIGGKTGVNLPEGKNLVGAYWQPSGVLCDLEALATLSPREMRCGMGEMAKYHFLTGDDLLGMELVDRIARCVQIKADIVGADEREGGRRALLNYGHTLAHALEIAGDFSLAHGEAVAIGLIYAAHLGHELGRISSARVQQHYDVVGGLYELNTSLPEFDHQMLLGLMGRDKKALDGLTFVLDSDNGVEVVAGVPDDAALNALRSMAEA</sequence>
<name>A0A6J6XYF8_9ZZZZ</name>
<evidence type="ECO:0000256" key="2">
    <source>
        <dbReference type="ARBA" id="ARBA00001941"/>
    </source>
</evidence>
<dbReference type="Gene3D" id="1.20.1090.10">
    <property type="entry name" value="Dehydroquinate synthase-like - alpha domain"/>
    <property type="match status" value="1"/>
</dbReference>
<keyword evidence="6" id="KW-0057">Aromatic amino acid biosynthesis</keyword>
<dbReference type="InterPro" id="IPR050071">
    <property type="entry name" value="Dehydroquinate_synthase"/>
</dbReference>
<reference evidence="11" key="1">
    <citation type="submission" date="2020-05" db="EMBL/GenBank/DDBJ databases">
        <authorList>
            <person name="Chiriac C."/>
            <person name="Salcher M."/>
            <person name="Ghai R."/>
            <person name="Kavagutti S V."/>
        </authorList>
    </citation>
    <scope>NUCLEOTIDE SEQUENCE</scope>
</reference>
<evidence type="ECO:0000256" key="1">
    <source>
        <dbReference type="ARBA" id="ARBA00001911"/>
    </source>
</evidence>
<gene>
    <name evidence="11" type="ORF">UFOPK2992_01036</name>
</gene>
<keyword evidence="8" id="KW-0170">Cobalt</keyword>
<accession>A0A6J6XYF8</accession>
<evidence type="ECO:0000256" key="5">
    <source>
        <dbReference type="ARBA" id="ARBA00023027"/>
    </source>
</evidence>
<feature type="domain" description="3-dehydroquinate synthase N-terminal" evidence="9">
    <location>
        <begin position="60"/>
        <end position="172"/>
    </location>
</feature>
<protein>
    <submittedName>
        <fullName evidence="11">Unannotated protein</fullName>
    </submittedName>
</protein>
<dbReference type="GO" id="GO:0003856">
    <property type="term" value="F:3-dehydroquinate synthase activity"/>
    <property type="evidence" value="ECO:0007669"/>
    <property type="project" value="TreeGrafter"/>
</dbReference>
<evidence type="ECO:0000256" key="3">
    <source>
        <dbReference type="ARBA" id="ARBA00022605"/>
    </source>
</evidence>
<comment type="cofactor">
    <cofactor evidence="1">
        <name>NAD(+)</name>
        <dbReference type="ChEBI" id="CHEBI:57540"/>
    </cofactor>
</comment>
<evidence type="ECO:0000259" key="10">
    <source>
        <dbReference type="Pfam" id="PF24621"/>
    </source>
</evidence>
<dbReference type="GO" id="GO:0008652">
    <property type="term" value="P:amino acid biosynthetic process"/>
    <property type="evidence" value="ECO:0007669"/>
    <property type="project" value="UniProtKB-KW"/>
</dbReference>
<keyword evidence="5" id="KW-0520">NAD</keyword>